<evidence type="ECO:0000256" key="3">
    <source>
        <dbReference type="PROSITE-ProRule" id="PRU00473"/>
    </source>
</evidence>
<dbReference type="STRING" id="416943.SAMN05445871_6314"/>
<organism evidence="7 8">
    <name type="scientific">Paraburkholderia caballeronis</name>
    <dbReference type="NCBI Taxonomy" id="416943"/>
    <lineage>
        <taxon>Bacteria</taxon>
        <taxon>Pseudomonadati</taxon>
        <taxon>Pseudomonadota</taxon>
        <taxon>Betaproteobacteria</taxon>
        <taxon>Burkholderiales</taxon>
        <taxon>Burkholderiaceae</taxon>
        <taxon>Paraburkholderia</taxon>
    </lineage>
</organism>
<feature type="transmembrane region" description="Helical" evidence="5">
    <location>
        <begin position="25"/>
        <end position="46"/>
    </location>
</feature>
<evidence type="ECO:0000313" key="7">
    <source>
        <dbReference type="EMBL" id="SEL60358.1"/>
    </source>
</evidence>
<evidence type="ECO:0000259" key="6">
    <source>
        <dbReference type="PROSITE" id="PS51123"/>
    </source>
</evidence>
<dbReference type="Proteomes" id="UP000199120">
    <property type="component" value="Unassembled WGS sequence"/>
</dbReference>
<dbReference type="Pfam" id="PF00691">
    <property type="entry name" value="OmpA"/>
    <property type="match status" value="1"/>
</dbReference>
<feature type="compositionally biased region" description="Low complexity" evidence="4">
    <location>
        <begin position="584"/>
        <end position="596"/>
    </location>
</feature>
<dbReference type="InterPro" id="IPR050330">
    <property type="entry name" value="Bact_OuterMem_StrucFunc"/>
</dbReference>
<sequence length="603" mass="64642">MKSDLPELAARSTPSQATGHAGLGYPLRLMIALAIALAIAVIWLVAKPGSGIASAITAAVVIVGLAPILWRTRLLASARSDNDHVLAALGAATADIPLRLRTRMPLVLVTGDDLPALFDRHDGKRFAHVGDGAVWLRVDRPQDLPGMAVAVRQWRDGRAPDGVVLSVAPARYPDADLLTQSLRVVRQAAADAARRLGSRPLPGYVAVYQRLSAASVPGVSTELRLETASADLLTPQWYGVSSAAGSVDPQRFETVIRAAENDAWNDTQTGVPATRAAALASVIGWTQRTVIHALTDSRQPATPWLLHGVGWIDCGPACGPGHPWERDVQMRTEVARAHGAASPLPWPLPQPLIRTMPRRFWMSPRVVAVAHALALLACAAAVAFFFSMRHNQALLARIDADLGRYSMIPADHDAAKRDALKALVADRNELQRYARSGVPLPLSFGMYRGDRMIPPLNSAIASYQPPPPPPEIVTLDSMSLFDSGKAQLKDGSTRVMVNALEMIRVNPGKRVLVAGHTDNVGNPDRNLKLSAARAEAVRDWLVDASGMSSTQFAIQGYGDTRPIADNDSEAGRAKNRRVEITLVPDAQQALPPGAAPAEKDPTR</sequence>
<reference evidence="8" key="1">
    <citation type="submission" date="2016-10" db="EMBL/GenBank/DDBJ databases">
        <authorList>
            <person name="Varghese N."/>
            <person name="Submissions S."/>
        </authorList>
    </citation>
    <scope>NUCLEOTIDE SEQUENCE [LARGE SCALE GENOMIC DNA]</scope>
    <source>
        <strain evidence="8">LMG 26416</strain>
    </source>
</reference>
<dbReference type="GO" id="GO:0009279">
    <property type="term" value="C:cell outer membrane"/>
    <property type="evidence" value="ECO:0007669"/>
    <property type="project" value="UniProtKB-SubCell"/>
</dbReference>
<feature type="region of interest" description="Disordered" evidence="4">
    <location>
        <begin position="559"/>
        <end position="603"/>
    </location>
</feature>
<dbReference type="PRINTS" id="PR01021">
    <property type="entry name" value="OMPADOMAIN"/>
</dbReference>
<dbReference type="AlphaFoldDB" id="A0A1H7RJZ6"/>
<dbReference type="OrthoDB" id="345640at2"/>
<keyword evidence="5" id="KW-0812">Transmembrane</keyword>
<dbReference type="PANTHER" id="PTHR30329">
    <property type="entry name" value="STATOR ELEMENT OF FLAGELLAR MOTOR COMPLEX"/>
    <property type="match status" value="1"/>
</dbReference>
<dbReference type="CDD" id="cd07185">
    <property type="entry name" value="OmpA_C-like"/>
    <property type="match status" value="1"/>
</dbReference>
<dbReference type="SUPFAM" id="SSF103088">
    <property type="entry name" value="OmpA-like"/>
    <property type="match status" value="1"/>
</dbReference>
<feature type="transmembrane region" description="Helical" evidence="5">
    <location>
        <begin position="366"/>
        <end position="388"/>
    </location>
</feature>
<dbReference type="InterPro" id="IPR036737">
    <property type="entry name" value="OmpA-like_sf"/>
</dbReference>
<dbReference type="EMBL" id="FOAJ01000010">
    <property type="protein sequence ID" value="SEL60358.1"/>
    <property type="molecule type" value="Genomic_DNA"/>
</dbReference>
<dbReference type="PROSITE" id="PS51123">
    <property type="entry name" value="OMPA_2"/>
    <property type="match status" value="1"/>
</dbReference>
<dbReference type="PANTHER" id="PTHR30329:SF20">
    <property type="entry name" value="EXPORTED PROTEIN"/>
    <property type="match status" value="1"/>
</dbReference>
<protein>
    <submittedName>
        <fullName evidence="7">OmpA family protein</fullName>
    </submittedName>
</protein>
<dbReference type="InterPro" id="IPR006664">
    <property type="entry name" value="OMP_bac"/>
</dbReference>
<evidence type="ECO:0000313" key="8">
    <source>
        <dbReference type="Proteomes" id="UP000199120"/>
    </source>
</evidence>
<keyword evidence="5" id="KW-1133">Transmembrane helix</keyword>
<evidence type="ECO:0000256" key="2">
    <source>
        <dbReference type="ARBA" id="ARBA00023136"/>
    </source>
</evidence>
<feature type="domain" description="OmpA-like" evidence="6">
    <location>
        <begin position="468"/>
        <end position="586"/>
    </location>
</feature>
<proteinExistence type="predicted"/>
<comment type="subcellular location">
    <subcellularLocation>
        <location evidence="1">Cell outer membrane</location>
    </subcellularLocation>
</comment>
<dbReference type="Gene3D" id="3.30.1330.60">
    <property type="entry name" value="OmpA-like domain"/>
    <property type="match status" value="1"/>
</dbReference>
<accession>A0A1H7RJZ6</accession>
<evidence type="ECO:0000256" key="4">
    <source>
        <dbReference type="SAM" id="MobiDB-lite"/>
    </source>
</evidence>
<dbReference type="InterPro" id="IPR006665">
    <property type="entry name" value="OmpA-like"/>
</dbReference>
<name>A0A1H7RJZ6_9BURK</name>
<dbReference type="RefSeq" id="WP_090553053.1">
    <property type="nucleotide sequence ID" value="NZ_FNSR01000003.1"/>
</dbReference>
<keyword evidence="2 3" id="KW-0472">Membrane</keyword>
<feature type="transmembrane region" description="Helical" evidence="5">
    <location>
        <begin position="52"/>
        <end position="70"/>
    </location>
</feature>
<keyword evidence="8" id="KW-1185">Reference proteome</keyword>
<evidence type="ECO:0000256" key="1">
    <source>
        <dbReference type="ARBA" id="ARBA00004442"/>
    </source>
</evidence>
<feature type="compositionally biased region" description="Basic and acidic residues" evidence="4">
    <location>
        <begin position="569"/>
        <end position="579"/>
    </location>
</feature>
<gene>
    <name evidence="7" type="ORF">SAMN05192542_11049</name>
</gene>
<evidence type="ECO:0000256" key="5">
    <source>
        <dbReference type="SAM" id="Phobius"/>
    </source>
</evidence>